<proteinExistence type="predicted"/>
<gene>
    <name evidence="2" type="ORF">PHY01_45570</name>
</gene>
<evidence type="ECO:0000313" key="2">
    <source>
        <dbReference type="EMBL" id="GEC22274.1"/>
    </source>
</evidence>
<comment type="caution">
    <text evidence="2">The sequence shown here is derived from an EMBL/GenBank/DDBJ whole genome shotgun (WGS) entry which is preliminary data.</text>
</comment>
<dbReference type="AlphaFoldDB" id="A0A4Y3WU21"/>
<dbReference type="EMBL" id="BJNG01000041">
    <property type="protein sequence ID" value="GEC22274.1"/>
    <property type="molecule type" value="Genomic_DNA"/>
</dbReference>
<keyword evidence="3" id="KW-1185">Reference proteome</keyword>
<reference evidence="2 3" key="1">
    <citation type="submission" date="2019-06" db="EMBL/GenBank/DDBJ databases">
        <title>Whole genome shotgun sequence of Pseudonocardia hydrocarbonoxydans NBRC 14498.</title>
        <authorList>
            <person name="Hosoyama A."/>
            <person name="Uohara A."/>
            <person name="Ohji S."/>
            <person name="Ichikawa N."/>
        </authorList>
    </citation>
    <scope>NUCLEOTIDE SEQUENCE [LARGE SCALE GENOMIC DNA]</scope>
    <source>
        <strain evidence="2 3">NBRC 14498</strain>
    </source>
</reference>
<evidence type="ECO:0000313" key="3">
    <source>
        <dbReference type="Proteomes" id="UP000320338"/>
    </source>
</evidence>
<name>A0A4Y3WU21_9PSEU</name>
<feature type="region of interest" description="Disordered" evidence="1">
    <location>
        <begin position="1"/>
        <end position="58"/>
    </location>
</feature>
<evidence type="ECO:0000256" key="1">
    <source>
        <dbReference type="SAM" id="MobiDB-lite"/>
    </source>
</evidence>
<feature type="compositionally biased region" description="Acidic residues" evidence="1">
    <location>
        <begin position="48"/>
        <end position="58"/>
    </location>
</feature>
<organism evidence="2 3">
    <name type="scientific">Pseudonocardia hydrocarbonoxydans</name>
    <dbReference type="NCBI Taxonomy" id="76726"/>
    <lineage>
        <taxon>Bacteria</taxon>
        <taxon>Bacillati</taxon>
        <taxon>Actinomycetota</taxon>
        <taxon>Actinomycetes</taxon>
        <taxon>Pseudonocardiales</taxon>
        <taxon>Pseudonocardiaceae</taxon>
        <taxon>Pseudonocardia</taxon>
    </lineage>
</organism>
<dbReference type="OrthoDB" id="3700985at2"/>
<dbReference type="Proteomes" id="UP000320338">
    <property type="component" value="Unassembled WGS sequence"/>
</dbReference>
<dbReference type="RefSeq" id="WP_141281597.1">
    <property type="nucleotide sequence ID" value="NZ_BAAARZ010000010.1"/>
</dbReference>
<accession>A0A4Y3WU21</accession>
<sequence>MSECYAPEPVETYPTESCETETEHPIESGHGSSYEYVDHDGDGYAETTEIDSNGDGEVDTVLVDVDGDYYDDIAAFDNSPGDGTFVPDVVAVAADGDGLADVIFDDVNFDGVFDTVTPGHDEPLAYANPYEVSAGQAPLDARS</sequence>
<protein>
    <submittedName>
        <fullName evidence="2">Uncharacterized protein</fullName>
    </submittedName>
</protein>